<dbReference type="AlphaFoldDB" id="A0A067JWU8"/>
<dbReference type="EMBL" id="KK914782">
    <property type="protein sequence ID" value="KDP28352.1"/>
    <property type="molecule type" value="Genomic_DNA"/>
</dbReference>
<dbReference type="PANTHER" id="PTHR46807">
    <property type="entry name" value="TRANSCRIPTION FACTOR PIF3"/>
    <property type="match status" value="1"/>
</dbReference>
<evidence type="ECO:0000256" key="1">
    <source>
        <dbReference type="ARBA" id="ARBA00004123"/>
    </source>
</evidence>
<dbReference type="SMART" id="SM00353">
    <property type="entry name" value="HLH"/>
    <property type="match status" value="1"/>
</dbReference>
<dbReference type="InterPro" id="IPR047265">
    <property type="entry name" value="PIF1-like_bHLH"/>
</dbReference>
<evidence type="ECO:0000313" key="7">
    <source>
        <dbReference type="EMBL" id="KDP28352.1"/>
    </source>
</evidence>
<dbReference type="Gene3D" id="4.10.280.10">
    <property type="entry name" value="Helix-loop-helix DNA-binding domain"/>
    <property type="match status" value="1"/>
</dbReference>
<protein>
    <recommendedName>
        <fullName evidence="6">BHLH domain-containing protein</fullName>
    </recommendedName>
</protein>
<evidence type="ECO:0000313" key="8">
    <source>
        <dbReference type="Proteomes" id="UP000027138"/>
    </source>
</evidence>
<dbReference type="GO" id="GO:0003700">
    <property type="term" value="F:DNA-binding transcription factor activity"/>
    <property type="evidence" value="ECO:0007669"/>
    <property type="project" value="InterPro"/>
</dbReference>
<dbReference type="Proteomes" id="UP000027138">
    <property type="component" value="Unassembled WGS sequence"/>
</dbReference>
<feature type="domain" description="BHLH" evidence="6">
    <location>
        <begin position="233"/>
        <end position="282"/>
    </location>
</feature>
<evidence type="ECO:0000256" key="3">
    <source>
        <dbReference type="ARBA" id="ARBA00023163"/>
    </source>
</evidence>
<proteinExistence type="predicted"/>
<dbReference type="Pfam" id="PF00010">
    <property type="entry name" value="HLH"/>
    <property type="match status" value="1"/>
</dbReference>
<dbReference type="OrthoDB" id="833486at2759"/>
<keyword evidence="8" id="KW-1185">Reference proteome</keyword>
<dbReference type="PANTHER" id="PTHR46807:SF3">
    <property type="entry name" value="BHLH DOMAIN-CONTAINING PROTEIN"/>
    <property type="match status" value="1"/>
</dbReference>
<dbReference type="GO" id="GO:0005634">
    <property type="term" value="C:nucleus"/>
    <property type="evidence" value="ECO:0007669"/>
    <property type="project" value="UniProtKB-SubCell"/>
</dbReference>
<organism evidence="7 8">
    <name type="scientific">Jatropha curcas</name>
    <name type="common">Barbados nut</name>
    <dbReference type="NCBI Taxonomy" id="180498"/>
    <lineage>
        <taxon>Eukaryota</taxon>
        <taxon>Viridiplantae</taxon>
        <taxon>Streptophyta</taxon>
        <taxon>Embryophyta</taxon>
        <taxon>Tracheophyta</taxon>
        <taxon>Spermatophyta</taxon>
        <taxon>Magnoliopsida</taxon>
        <taxon>eudicotyledons</taxon>
        <taxon>Gunneridae</taxon>
        <taxon>Pentapetalae</taxon>
        <taxon>rosids</taxon>
        <taxon>fabids</taxon>
        <taxon>Malpighiales</taxon>
        <taxon>Euphorbiaceae</taxon>
        <taxon>Crotonoideae</taxon>
        <taxon>Jatropheae</taxon>
        <taxon>Jatropha</taxon>
    </lineage>
</organism>
<dbReference type="InterPro" id="IPR011598">
    <property type="entry name" value="bHLH_dom"/>
</dbReference>
<evidence type="ECO:0000256" key="5">
    <source>
        <dbReference type="SAM" id="MobiDB-lite"/>
    </source>
</evidence>
<dbReference type="InterPro" id="IPR036638">
    <property type="entry name" value="HLH_DNA-bd_sf"/>
</dbReference>
<dbReference type="SUPFAM" id="SSF47459">
    <property type="entry name" value="HLH, helix-loop-helix DNA-binding domain"/>
    <property type="match status" value="1"/>
</dbReference>
<accession>A0A067JWU8</accession>
<comment type="subcellular location">
    <subcellularLocation>
        <location evidence="1">Nucleus</location>
    </subcellularLocation>
</comment>
<evidence type="ECO:0000256" key="4">
    <source>
        <dbReference type="ARBA" id="ARBA00023242"/>
    </source>
</evidence>
<feature type="compositionally biased region" description="Basic and acidic residues" evidence="5">
    <location>
        <begin position="207"/>
        <end position="218"/>
    </location>
</feature>
<dbReference type="GO" id="GO:0010017">
    <property type="term" value="P:red or far-red light signaling pathway"/>
    <property type="evidence" value="ECO:0007669"/>
    <property type="project" value="UniProtKB-ARBA"/>
</dbReference>
<keyword evidence="2" id="KW-0805">Transcription regulation</keyword>
<evidence type="ECO:0000259" key="6">
    <source>
        <dbReference type="PROSITE" id="PS50888"/>
    </source>
</evidence>
<gene>
    <name evidence="7" type="ORF">JCGZ_14123</name>
</gene>
<dbReference type="PROSITE" id="PS50888">
    <property type="entry name" value="BHLH"/>
    <property type="match status" value="1"/>
</dbReference>
<dbReference type="STRING" id="180498.A0A067JWU8"/>
<dbReference type="GO" id="GO:0046983">
    <property type="term" value="F:protein dimerization activity"/>
    <property type="evidence" value="ECO:0007669"/>
    <property type="project" value="InterPro"/>
</dbReference>
<name>A0A067JWU8_JATCU</name>
<dbReference type="InterPro" id="IPR044273">
    <property type="entry name" value="PIF3-like"/>
</dbReference>
<keyword evidence="4" id="KW-0539">Nucleus</keyword>
<evidence type="ECO:0000256" key="2">
    <source>
        <dbReference type="ARBA" id="ARBA00023015"/>
    </source>
</evidence>
<dbReference type="KEGG" id="jcu:105642714"/>
<sequence>MGDEIMELVCENGQILMRGRSTTSSSFTYSFDQYSPQAVGDNQVRKKPKLDEKHENNPADYFFHGLFGNNINDKHIMESQIVPEYREENSNTLSPQLHNQSSYQQYEASVPIRRSMKNGSQSVCSRVVKDWKRNEKLPAQDEAKEMQQIRQMVNPIEQTPPDEQSEAFLHINIVQEKAASASVCSLGASNDLSYSSLKTITEDMGRMTSENEHAEDQQVPKPASARAGAKRRPTPRVHSLSERKRRHKINKKMRELQALLPNSDKVDKASVLDNAIEYLKTLQLQVQIMSMGSRFWMPQMMLPNAMQQIHNLAHFSPMGIRMGMGVGSFQNPAVLGFPARILPMQMSVPQPPFLPFVGGGGSSMLHPSVPVTANSGIATPMGQIRGNSAPLFSLNLKENSSNKTQSSVELC</sequence>
<keyword evidence="3" id="KW-0804">Transcription</keyword>
<feature type="region of interest" description="Disordered" evidence="5">
    <location>
        <begin position="207"/>
        <end position="246"/>
    </location>
</feature>
<reference evidence="7 8" key="1">
    <citation type="journal article" date="2014" name="PLoS ONE">
        <title>Global Analysis of Gene Expression Profiles in Physic Nut (Jatropha curcas L.) Seedlings Exposed to Salt Stress.</title>
        <authorList>
            <person name="Zhang L."/>
            <person name="Zhang C."/>
            <person name="Wu P."/>
            <person name="Chen Y."/>
            <person name="Li M."/>
            <person name="Jiang H."/>
            <person name="Wu G."/>
        </authorList>
    </citation>
    <scope>NUCLEOTIDE SEQUENCE [LARGE SCALE GENOMIC DNA]</scope>
    <source>
        <strain evidence="8">cv. GZQX0401</strain>
        <tissue evidence="7">Young leaves</tissue>
    </source>
</reference>
<dbReference type="CDD" id="cd11445">
    <property type="entry name" value="bHLH_AtPIF_like"/>
    <property type="match status" value="1"/>
</dbReference>